<keyword evidence="1" id="KW-1133">Transmembrane helix</keyword>
<keyword evidence="1" id="KW-0812">Transmembrane</keyword>
<comment type="caution">
    <text evidence="2">The sequence shown here is derived from an EMBL/GenBank/DDBJ whole genome shotgun (WGS) entry which is preliminary data.</text>
</comment>
<sequence length="54" mass="6187">MLGRKTLLSVISLIFLRFIQGIILILAINHFLPIEFGYMKVAQSLLAFFIFLSD</sequence>
<gene>
    <name evidence="2" type="ORF">S03H2_07647</name>
</gene>
<dbReference type="EMBL" id="BARU01003567">
    <property type="protein sequence ID" value="GAH25014.1"/>
    <property type="molecule type" value="Genomic_DNA"/>
</dbReference>
<organism evidence="2">
    <name type="scientific">marine sediment metagenome</name>
    <dbReference type="NCBI Taxonomy" id="412755"/>
    <lineage>
        <taxon>unclassified sequences</taxon>
        <taxon>metagenomes</taxon>
        <taxon>ecological metagenomes</taxon>
    </lineage>
</organism>
<dbReference type="AlphaFoldDB" id="X1F6M7"/>
<keyword evidence="1" id="KW-0472">Membrane</keyword>
<evidence type="ECO:0000256" key="1">
    <source>
        <dbReference type="SAM" id="Phobius"/>
    </source>
</evidence>
<feature type="transmembrane region" description="Helical" evidence="1">
    <location>
        <begin position="7"/>
        <end position="28"/>
    </location>
</feature>
<accession>X1F6M7</accession>
<proteinExistence type="predicted"/>
<reference evidence="2" key="1">
    <citation type="journal article" date="2014" name="Front. Microbiol.">
        <title>High frequency of phylogenetically diverse reductive dehalogenase-homologous genes in deep subseafloor sedimentary metagenomes.</title>
        <authorList>
            <person name="Kawai M."/>
            <person name="Futagami T."/>
            <person name="Toyoda A."/>
            <person name="Takaki Y."/>
            <person name="Nishi S."/>
            <person name="Hori S."/>
            <person name="Arai W."/>
            <person name="Tsubouchi T."/>
            <person name="Morono Y."/>
            <person name="Uchiyama I."/>
            <person name="Ito T."/>
            <person name="Fujiyama A."/>
            <person name="Inagaki F."/>
            <person name="Takami H."/>
        </authorList>
    </citation>
    <scope>NUCLEOTIDE SEQUENCE</scope>
    <source>
        <strain evidence="2">Expedition CK06-06</strain>
    </source>
</reference>
<name>X1F6M7_9ZZZZ</name>
<protein>
    <submittedName>
        <fullName evidence="2">Uncharacterized protein</fullName>
    </submittedName>
</protein>
<feature type="non-terminal residue" evidence="2">
    <location>
        <position position="54"/>
    </location>
</feature>
<evidence type="ECO:0000313" key="2">
    <source>
        <dbReference type="EMBL" id="GAH25014.1"/>
    </source>
</evidence>